<sequence>MEWCPANTESFPSKNMEEVVLFFHFVERGLALPSCDFFRGLLYSYGLQVHHLNPNSIIQAAIFVHFCGAFLGSFLLPFPSETSTLQRQHKCSRRTQIPVEAEHGTELHRVQAPE</sequence>
<keyword evidence="1" id="KW-1133">Transmembrane helix</keyword>
<dbReference type="AlphaFoldDB" id="A0A3L6RMV7"/>
<dbReference type="EMBL" id="PQIB02000007">
    <property type="protein sequence ID" value="RLN06945.1"/>
    <property type="molecule type" value="Genomic_DNA"/>
</dbReference>
<comment type="caution">
    <text evidence="3">The sequence shown here is derived from an EMBL/GenBank/DDBJ whole genome shotgun (WGS) entry which is preliminary data.</text>
</comment>
<dbReference type="InterPro" id="IPR007321">
    <property type="entry name" value="Transposase_28"/>
</dbReference>
<feature type="transmembrane region" description="Helical" evidence="1">
    <location>
        <begin position="57"/>
        <end position="78"/>
    </location>
</feature>
<name>A0A3L6RMV7_PANMI</name>
<reference evidence="4" key="1">
    <citation type="journal article" date="2019" name="Nat. Commun.">
        <title>The genome of broomcorn millet.</title>
        <authorList>
            <person name="Zou C."/>
            <person name="Miki D."/>
            <person name="Li D."/>
            <person name="Tang Q."/>
            <person name="Xiao L."/>
            <person name="Rajput S."/>
            <person name="Deng P."/>
            <person name="Jia W."/>
            <person name="Huang R."/>
            <person name="Zhang M."/>
            <person name="Sun Y."/>
            <person name="Hu J."/>
            <person name="Fu X."/>
            <person name="Schnable P.S."/>
            <person name="Li F."/>
            <person name="Zhang H."/>
            <person name="Feng B."/>
            <person name="Zhu X."/>
            <person name="Liu R."/>
            <person name="Schnable J.C."/>
            <person name="Zhu J.-K."/>
            <person name="Zhang H."/>
        </authorList>
    </citation>
    <scope>NUCLEOTIDE SEQUENCE [LARGE SCALE GENOMIC DNA]</scope>
</reference>
<dbReference type="PANTHER" id="PTHR33026">
    <property type="entry name" value="OS06G0360600 PROTEIN"/>
    <property type="match status" value="1"/>
</dbReference>
<dbReference type="Pfam" id="PF04195">
    <property type="entry name" value="Transposase_28"/>
    <property type="match status" value="1"/>
</dbReference>
<evidence type="ECO:0000313" key="4">
    <source>
        <dbReference type="Proteomes" id="UP000275267"/>
    </source>
</evidence>
<keyword evidence="4" id="KW-1185">Reference proteome</keyword>
<evidence type="ECO:0000256" key="1">
    <source>
        <dbReference type="SAM" id="Phobius"/>
    </source>
</evidence>
<evidence type="ECO:0000259" key="2">
    <source>
        <dbReference type="Pfam" id="PF04195"/>
    </source>
</evidence>
<feature type="domain" description="Transposase (putative) gypsy type" evidence="2">
    <location>
        <begin position="20"/>
        <end position="72"/>
    </location>
</feature>
<proteinExistence type="predicted"/>
<keyword evidence="1" id="KW-0472">Membrane</keyword>
<dbReference type="Proteomes" id="UP000275267">
    <property type="component" value="Unassembled WGS sequence"/>
</dbReference>
<keyword evidence="1" id="KW-0812">Transmembrane</keyword>
<dbReference type="PANTHER" id="PTHR33026:SF7">
    <property type="entry name" value="OS03G0100275 PROTEIN"/>
    <property type="match status" value="1"/>
</dbReference>
<protein>
    <submittedName>
        <fullName evidence="3">Retrotransposon protein, putative, Ty3-gypsy subclass</fullName>
    </submittedName>
</protein>
<dbReference type="OrthoDB" id="685425at2759"/>
<accession>A0A3L6RMV7</accession>
<organism evidence="3 4">
    <name type="scientific">Panicum miliaceum</name>
    <name type="common">Proso millet</name>
    <name type="synonym">Broomcorn millet</name>
    <dbReference type="NCBI Taxonomy" id="4540"/>
    <lineage>
        <taxon>Eukaryota</taxon>
        <taxon>Viridiplantae</taxon>
        <taxon>Streptophyta</taxon>
        <taxon>Embryophyta</taxon>
        <taxon>Tracheophyta</taxon>
        <taxon>Spermatophyta</taxon>
        <taxon>Magnoliopsida</taxon>
        <taxon>Liliopsida</taxon>
        <taxon>Poales</taxon>
        <taxon>Poaceae</taxon>
        <taxon>PACMAD clade</taxon>
        <taxon>Panicoideae</taxon>
        <taxon>Panicodae</taxon>
        <taxon>Paniceae</taxon>
        <taxon>Panicinae</taxon>
        <taxon>Panicum</taxon>
        <taxon>Panicum sect. Panicum</taxon>
    </lineage>
</organism>
<evidence type="ECO:0000313" key="3">
    <source>
        <dbReference type="EMBL" id="RLN06945.1"/>
    </source>
</evidence>
<gene>
    <name evidence="3" type="ORF">C2845_PM11G16750</name>
</gene>